<gene>
    <name evidence="1" type="ORF">MRATA1EN3_LOCUS24438</name>
</gene>
<reference evidence="1" key="1">
    <citation type="submission" date="2023-05" db="EMBL/GenBank/DDBJ databases">
        <authorList>
            <consortium name="ELIXIR-Norway"/>
        </authorList>
    </citation>
    <scope>NUCLEOTIDE SEQUENCE</scope>
</reference>
<evidence type="ECO:0000313" key="2">
    <source>
        <dbReference type="Proteomes" id="UP001162501"/>
    </source>
</evidence>
<dbReference type="Proteomes" id="UP001162501">
    <property type="component" value="Chromosome 8"/>
</dbReference>
<name>A0ACB0FJD0_RANTA</name>
<organism evidence="1 2">
    <name type="scientific">Rangifer tarandus platyrhynchus</name>
    <name type="common">Svalbard reindeer</name>
    <dbReference type="NCBI Taxonomy" id="3082113"/>
    <lineage>
        <taxon>Eukaryota</taxon>
        <taxon>Metazoa</taxon>
        <taxon>Chordata</taxon>
        <taxon>Craniata</taxon>
        <taxon>Vertebrata</taxon>
        <taxon>Euteleostomi</taxon>
        <taxon>Mammalia</taxon>
        <taxon>Eutheria</taxon>
        <taxon>Laurasiatheria</taxon>
        <taxon>Artiodactyla</taxon>
        <taxon>Ruminantia</taxon>
        <taxon>Pecora</taxon>
        <taxon>Cervidae</taxon>
        <taxon>Odocoileinae</taxon>
        <taxon>Rangifer</taxon>
    </lineage>
</organism>
<accession>A0ACB0FJD0</accession>
<sequence length="122" mass="13357">MRARGGTRLRTPETKEATNNSPRLQPFNTAASASARYAPASLVDTLLANNTRLPSTFHLPRLRPAFLTGSRHWWISRAVMAVVRLRPPSGPLPEKELAGRGWRRLVKLRPGERAAAAPGGAE</sequence>
<proteinExistence type="predicted"/>
<dbReference type="EMBL" id="OX596092">
    <property type="protein sequence ID" value="CAI9713225.1"/>
    <property type="molecule type" value="Genomic_DNA"/>
</dbReference>
<evidence type="ECO:0000313" key="1">
    <source>
        <dbReference type="EMBL" id="CAI9713225.1"/>
    </source>
</evidence>
<protein>
    <submittedName>
        <fullName evidence="1">Uncharacterized protein</fullName>
    </submittedName>
</protein>